<proteinExistence type="predicted"/>
<name>A0A0C2J0I9_9PEZI</name>
<dbReference type="VEuPathDB" id="FungiDB:SPBR_03870"/>
<accession>A0A0C2J0I9</accession>
<dbReference type="EMBL" id="AWTV01000003">
    <property type="protein sequence ID" value="KIH94896.1"/>
    <property type="molecule type" value="Genomic_DNA"/>
</dbReference>
<reference evidence="1 2" key="1">
    <citation type="journal article" date="2014" name="BMC Genomics">
        <title>Comparative genomics of the major fungal agents of human and animal Sporotrichosis: Sporothrix schenckii and Sporothrix brasiliensis.</title>
        <authorList>
            <person name="Teixeira M.M."/>
            <person name="de Almeida L.G."/>
            <person name="Kubitschek-Barreira P."/>
            <person name="Alves F.L."/>
            <person name="Kioshima E.S."/>
            <person name="Abadio A.K."/>
            <person name="Fernandes L."/>
            <person name="Derengowski L.S."/>
            <person name="Ferreira K.S."/>
            <person name="Souza R.C."/>
            <person name="Ruiz J.C."/>
            <person name="de Andrade N.C."/>
            <person name="Paes H.C."/>
            <person name="Nicola A.M."/>
            <person name="Albuquerque P."/>
            <person name="Gerber A.L."/>
            <person name="Martins V.P."/>
            <person name="Peconick L.D."/>
            <person name="Neto A.V."/>
            <person name="Chaucanez C.B."/>
            <person name="Silva P.A."/>
            <person name="Cunha O.L."/>
            <person name="de Oliveira F.F."/>
            <person name="dos Santos T.C."/>
            <person name="Barros A.L."/>
            <person name="Soares M.A."/>
            <person name="de Oliveira L.M."/>
            <person name="Marini M.M."/>
            <person name="Villalobos-Duno H."/>
            <person name="Cunha M.M."/>
            <person name="de Hoog S."/>
            <person name="da Silveira J.F."/>
            <person name="Henrissat B."/>
            <person name="Nino-Vega G.A."/>
            <person name="Cisalpino P.S."/>
            <person name="Mora-Montes H.M."/>
            <person name="Almeida S.R."/>
            <person name="Stajich J.E."/>
            <person name="Lopes-Bezerra L.M."/>
            <person name="Vasconcelos A.T."/>
            <person name="Felipe M.S."/>
        </authorList>
    </citation>
    <scope>NUCLEOTIDE SEQUENCE [LARGE SCALE GENOMIC DNA]</scope>
    <source>
        <strain evidence="1 2">5110</strain>
    </source>
</reference>
<keyword evidence="2" id="KW-1185">Reference proteome</keyword>
<dbReference type="Proteomes" id="UP000031575">
    <property type="component" value="Unassembled WGS sequence"/>
</dbReference>
<sequence length="119" mass="12682">MSSSKDLPPQLEPFFSDQLTKNQFRTRAHPIPKSTDLTGQAAIVTGSNTGLGLTCSGFATRVDTELVRHDVAIVNAGAVTGHEQTIQVNYLPTMLLGMLLRPALSTNSPTKMSTTAANL</sequence>
<comment type="caution">
    <text evidence="1">The sequence shown here is derived from an EMBL/GenBank/DDBJ whole genome shotgun (WGS) entry which is preliminary data.</text>
</comment>
<protein>
    <submittedName>
        <fullName evidence="1">Uncharacterized protein</fullName>
    </submittedName>
</protein>
<dbReference type="AlphaFoldDB" id="A0A0C2J0I9"/>
<dbReference type="GeneID" id="63677081"/>
<dbReference type="OrthoDB" id="542013at2759"/>
<organism evidence="1 2">
    <name type="scientific">Sporothrix brasiliensis 5110</name>
    <dbReference type="NCBI Taxonomy" id="1398154"/>
    <lineage>
        <taxon>Eukaryota</taxon>
        <taxon>Fungi</taxon>
        <taxon>Dikarya</taxon>
        <taxon>Ascomycota</taxon>
        <taxon>Pezizomycotina</taxon>
        <taxon>Sordariomycetes</taxon>
        <taxon>Sordariomycetidae</taxon>
        <taxon>Ophiostomatales</taxon>
        <taxon>Ophiostomataceae</taxon>
        <taxon>Sporothrix</taxon>
    </lineage>
</organism>
<dbReference type="RefSeq" id="XP_040622906.1">
    <property type="nucleotide sequence ID" value="XM_040762160.1"/>
</dbReference>
<evidence type="ECO:0000313" key="2">
    <source>
        <dbReference type="Proteomes" id="UP000031575"/>
    </source>
</evidence>
<gene>
    <name evidence="1" type="ORF">SPBR_03870</name>
</gene>
<dbReference type="HOGENOM" id="CLU_2062975_0_0_1"/>
<evidence type="ECO:0000313" key="1">
    <source>
        <dbReference type="EMBL" id="KIH94896.1"/>
    </source>
</evidence>